<organism evidence="1 2">
    <name type="scientific">Lactococcus lactis subsp. cremoris (strain MG1363)</name>
    <dbReference type="NCBI Taxonomy" id="416870"/>
    <lineage>
        <taxon>Bacteria</taxon>
        <taxon>Bacillati</taxon>
        <taxon>Bacillota</taxon>
        <taxon>Bacilli</taxon>
        <taxon>Lactobacillales</taxon>
        <taxon>Streptococcaceae</taxon>
        <taxon>Lactococcus</taxon>
        <taxon>Lactococcus cremoris subsp. cremoris</taxon>
    </lineage>
</organism>
<evidence type="ECO:0000313" key="1">
    <source>
        <dbReference type="EMBL" id="CAL98189.1"/>
    </source>
</evidence>
<proteinExistence type="predicted"/>
<reference evidence="1 2" key="1">
    <citation type="journal article" date="2007" name="J. Bacteriol.">
        <title>The complete genome sequence of the lactic acid bacterial paradigm Lactococcus lactis subsp. cremoris MG1363.</title>
        <authorList>
            <person name="Wegmann U."/>
            <person name="O'Connell-Motherway M."/>
            <person name="Zomer A."/>
            <person name="Buist G."/>
            <person name="Shearman C."/>
            <person name="Canchaya C."/>
            <person name="Ventura M."/>
            <person name="Goesmann A."/>
            <person name="Gasson M.J."/>
            <person name="Kuipers O.P."/>
            <person name="van Sinderen D."/>
            <person name="Kok J."/>
        </authorList>
    </citation>
    <scope>NUCLEOTIDE SEQUENCE [LARGE SCALE GENOMIC DNA]</scope>
    <source>
        <strain evidence="1 2">MG1363</strain>
    </source>
</reference>
<keyword evidence="1" id="KW-0808">Transferase</keyword>
<name>A2RLM0_LACLM</name>
<dbReference type="RefSeq" id="WP_011835440.1">
    <property type="nucleotide sequence ID" value="NC_009004.1"/>
</dbReference>
<dbReference type="KEGG" id="llm:llmg_1615"/>
<dbReference type="eggNOG" id="COG0110">
    <property type="taxonomic scope" value="Bacteria"/>
</dbReference>
<dbReference type="Gene3D" id="2.160.10.10">
    <property type="entry name" value="Hexapeptide repeat proteins"/>
    <property type="match status" value="1"/>
</dbReference>
<accession>A2RLM0</accession>
<dbReference type="PANTHER" id="PTHR23416:SF78">
    <property type="entry name" value="LIPOPOLYSACCHARIDE BIOSYNTHESIS O-ACETYL TRANSFERASE WBBJ-RELATED"/>
    <property type="match status" value="1"/>
</dbReference>
<dbReference type="PANTHER" id="PTHR23416">
    <property type="entry name" value="SIALIC ACID SYNTHASE-RELATED"/>
    <property type="match status" value="1"/>
</dbReference>
<dbReference type="SUPFAM" id="SSF51161">
    <property type="entry name" value="Trimeric LpxA-like enzymes"/>
    <property type="match status" value="1"/>
</dbReference>
<dbReference type="PhylomeDB" id="A2RLM0"/>
<protein>
    <submittedName>
        <fullName evidence="1">Putative acetyltransferase</fullName>
    </submittedName>
</protein>
<dbReference type="EMBL" id="AM406671">
    <property type="protein sequence ID" value="CAL98189.1"/>
    <property type="molecule type" value="Genomic_DNA"/>
</dbReference>
<dbReference type="AlphaFoldDB" id="A2RLM0"/>
<dbReference type="InterPro" id="IPR011004">
    <property type="entry name" value="Trimer_LpxA-like_sf"/>
</dbReference>
<dbReference type="Proteomes" id="UP000000364">
    <property type="component" value="Chromosome"/>
</dbReference>
<dbReference type="GO" id="GO:0016740">
    <property type="term" value="F:transferase activity"/>
    <property type="evidence" value="ECO:0007669"/>
    <property type="project" value="UniProtKB-KW"/>
</dbReference>
<sequence length="217" mass="24435">MNRYYLVKEDGTKIENPKINGLTVEFLGNDSLVEISEGSVFENTKLSLASESKIIIKKTSFYGIRNTWIDASPGGIVRNLFIDEGAQFVRATFVMRDEDNLKITIGKNCMLAADVLFRASDGHQIYDLENLQVFNKSKEIRIEDNVWMGNSVRILKGSLIKQGSIIGLGAIVAKQFQEENVAIAGNPAQIVKRNVAWSKDYIWDYKDTYQQDESRAA</sequence>
<dbReference type="HOGENOM" id="CLU_051638_6_2_9"/>
<dbReference type="SMR" id="A2RLM0"/>
<dbReference type="STRING" id="416870.llmg_1615"/>
<evidence type="ECO:0000313" key="2">
    <source>
        <dbReference type="Proteomes" id="UP000000364"/>
    </source>
</evidence>
<dbReference type="OrthoDB" id="9812571at2"/>
<dbReference type="InterPro" id="IPR051159">
    <property type="entry name" value="Hexapeptide_acetyltransf"/>
</dbReference>
<gene>
    <name evidence="1" type="ordered locus">llmg_1615</name>
</gene>